<gene>
    <name evidence="2" type="ORF">D5281_21355</name>
</gene>
<keyword evidence="3" id="KW-1185">Reference proteome</keyword>
<organism evidence="2 3">
    <name type="scientific">Parablautia muri</name>
    <dbReference type="NCBI Taxonomy" id="2320879"/>
    <lineage>
        <taxon>Bacteria</taxon>
        <taxon>Bacillati</taxon>
        <taxon>Bacillota</taxon>
        <taxon>Clostridia</taxon>
        <taxon>Lachnospirales</taxon>
        <taxon>Lachnospiraceae</taxon>
        <taxon>Parablautia</taxon>
    </lineage>
</organism>
<feature type="compositionally biased region" description="Polar residues" evidence="1">
    <location>
        <begin position="84"/>
        <end position="104"/>
    </location>
</feature>
<protein>
    <submittedName>
        <fullName evidence="2">Uncharacterized protein</fullName>
    </submittedName>
</protein>
<feature type="region of interest" description="Disordered" evidence="1">
    <location>
        <begin position="68"/>
        <end position="122"/>
    </location>
</feature>
<dbReference type="RefSeq" id="WP_160562000.1">
    <property type="nucleotide sequence ID" value="NZ_QZDT01000061.1"/>
</dbReference>
<evidence type="ECO:0000313" key="3">
    <source>
        <dbReference type="Proteomes" id="UP001154420"/>
    </source>
</evidence>
<accession>A0A9X5BJ61</accession>
<dbReference type="Proteomes" id="UP001154420">
    <property type="component" value="Unassembled WGS sequence"/>
</dbReference>
<name>A0A9X5BJ61_9FIRM</name>
<evidence type="ECO:0000256" key="1">
    <source>
        <dbReference type="SAM" id="MobiDB-lite"/>
    </source>
</evidence>
<dbReference type="OrthoDB" id="2641611at2"/>
<evidence type="ECO:0000313" key="2">
    <source>
        <dbReference type="EMBL" id="NBJ95041.1"/>
    </source>
</evidence>
<sequence>MKQTNKLFQKEISLKFPLSVIDRKTIVLLTSFILLLTCTITGCGSNSQQQTTLPVTEPIPIENPAQEELTQEVQNQSVSEQSDMEQSSQAEDNQSQFSPSTQSVPEEVETETVAPSQDVSSSSRSYLGTWQITSSTFGAYSAMSEEDCSALVGTRFEYFKDYAIYDDEHRLDSPQYIESILTADDFSSIYQGTSLETLGISKDSIQVVAIENASGIGDTFYIKDENTLIIPWDGVFFEVQRVSSDS</sequence>
<dbReference type="AlphaFoldDB" id="A0A9X5BJ61"/>
<comment type="caution">
    <text evidence="2">The sequence shown here is derived from an EMBL/GenBank/DDBJ whole genome shotgun (WGS) entry which is preliminary data.</text>
</comment>
<reference evidence="2" key="1">
    <citation type="submission" date="2018-09" db="EMBL/GenBank/DDBJ databases">
        <title>Murine metabolic-syndrome-specific gut microbial biobank.</title>
        <authorList>
            <person name="Liu C."/>
        </authorList>
    </citation>
    <scope>NUCLEOTIDE SEQUENCE</scope>
    <source>
        <strain evidence="2">D42-62</strain>
    </source>
</reference>
<feature type="compositionally biased region" description="Low complexity" evidence="1">
    <location>
        <begin position="71"/>
        <end position="81"/>
    </location>
</feature>
<dbReference type="EMBL" id="QZDT01000061">
    <property type="protein sequence ID" value="NBJ95041.1"/>
    <property type="molecule type" value="Genomic_DNA"/>
</dbReference>
<proteinExistence type="predicted"/>